<evidence type="ECO:0000256" key="5">
    <source>
        <dbReference type="ARBA" id="ARBA00022840"/>
    </source>
</evidence>
<feature type="binding site" evidence="7">
    <location>
        <position position="898"/>
    </location>
    <ligand>
        <name>ATP</name>
        <dbReference type="ChEBI" id="CHEBI:30616"/>
    </ligand>
</feature>
<dbReference type="Pfam" id="PF00069">
    <property type="entry name" value="Pkinase"/>
    <property type="match status" value="1"/>
</dbReference>
<reference evidence="11" key="1">
    <citation type="submission" date="2022-08" db="UniProtKB">
        <authorList>
            <consortium name="EnsemblMetazoa"/>
        </authorList>
    </citation>
    <scope>IDENTIFICATION</scope>
</reference>
<dbReference type="PANTHER" id="PTHR14030:SF4">
    <property type="entry name" value="BUB1 KINASE, ISOFORM A-RELATED"/>
    <property type="match status" value="1"/>
</dbReference>
<evidence type="ECO:0008006" key="12">
    <source>
        <dbReference type="Google" id="ProtNLM"/>
    </source>
</evidence>
<feature type="compositionally biased region" description="Basic and acidic residues" evidence="8">
    <location>
        <begin position="668"/>
        <end position="678"/>
    </location>
</feature>
<dbReference type="InterPro" id="IPR015661">
    <property type="entry name" value="Bub1/Mad3"/>
</dbReference>
<feature type="compositionally biased region" description="Basic residues" evidence="8">
    <location>
        <begin position="542"/>
        <end position="564"/>
    </location>
</feature>
<feature type="region of interest" description="Disordered" evidence="8">
    <location>
        <begin position="527"/>
        <end position="688"/>
    </location>
</feature>
<dbReference type="GO" id="GO:0032991">
    <property type="term" value="C:protein-containing complex"/>
    <property type="evidence" value="ECO:0007669"/>
    <property type="project" value="UniProtKB-ARBA"/>
</dbReference>
<dbReference type="InterPro" id="IPR008271">
    <property type="entry name" value="Ser/Thr_kinase_AS"/>
</dbReference>
<feature type="compositionally biased region" description="Basic and acidic residues" evidence="8">
    <location>
        <begin position="357"/>
        <end position="368"/>
    </location>
</feature>
<evidence type="ECO:0000256" key="6">
    <source>
        <dbReference type="ARBA" id="ARBA00023328"/>
    </source>
</evidence>
<feature type="region of interest" description="Disordered" evidence="8">
    <location>
        <begin position="1"/>
        <end position="23"/>
    </location>
</feature>
<keyword evidence="2" id="KW-0158">Chromosome</keyword>
<dbReference type="PANTHER" id="PTHR14030">
    <property type="entry name" value="MITOTIC CHECKPOINT SERINE/THREONINE-PROTEIN KINASE BUB1"/>
    <property type="match status" value="1"/>
</dbReference>
<feature type="compositionally biased region" description="Acidic residues" evidence="8">
    <location>
        <begin position="609"/>
        <end position="655"/>
    </location>
</feature>
<proteinExistence type="predicted"/>
<keyword evidence="5 7" id="KW-0067">ATP-binding</keyword>
<dbReference type="GO" id="GO:0000776">
    <property type="term" value="C:kinetochore"/>
    <property type="evidence" value="ECO:0007669"/>
    <property type="project" value="UniProtKB-KW"/>
</dbReference>
<evidence type="ECO:0000256" key="3">
    <source>
        <dbReference type="ARBA" id="ARBA00022741"/>
    </source>
</evidence>
<dbReference type="VEuPathDB" id="VectorBase:ACON2_036427"/>
<evidence type="ECO:0000259" key="9">
    <source>
        <dbReference type="PROSITE" id="PS50011"/>
    </source>
</evidence>
<dbReference type="InterPro" id="IPR013212">
    <property type="entry name" value="Mad3/Bub1_I"/>
</dbReference>
<dbReference type="PROSITE" id="PS00107">
    <property type="entry name" value="PROTEIN_KINASE_ATP"/>
    <property type="match status" value="1"/>
</dbReference>
<feature type="domain" description="Protein kinase" evidence="9">
    <location>
        <begin position="869"/>
        <end position="1085"/>
    </location>
</feature>
<feature type="region of interest" description="Disordered" evidence="8">
    <location>
        <begin position="307"/>
        <end position="370"/>
    </location>
</feature>
<dbReference type="InterPro" id="IPR011009">
    <property type="entry name" value="Kinase-like_dom_sf"/>
</dbReference>
<dbReference type="Gene3D" id="1.25.40.430">
    <property type="match status" value="1"/>
</dbReference>
<evidence type="ECO:0000313" key="11">
    <source>
        <dbReference type="EnsemblMetazoa" id="ACOM028222-PA.1"/>
    </source>
</evidence>
<dbReference type="Pfam" id="PF08311">
    <property type="entry name" value="Mad3_BUB1_I"/>
    <property type="match status" value="1"/>
</dbReference>
<feature type="compositionally biased region" description="Gly residues" evidence="8">
    <location>
        <begin position="729"/>
        <end position="746"/>
    </location>
</feature>
<dbReference type="PROSITE" id="PS00108">
    <property type="entry name" value="PROTEIN_KINASE_ST"/>
    <property type="match status" value="1"/>
</dbReference>
<feature type="region of interest" description="Disordered" evidence="8">
    <location>
        <begin position="188"/>
        <end position="288"/>
    </location>
</feature>
<evidence type="ECO:0000256" key="8">
    <source>
        <dbReference type="SAM" id="MobiDB-lite"/>
    </source>
</evidence>
<evidence type="ECO:0000259" key="10">
    <source>
        <dbReference type="PROSITE" id="PS51489"/>
    </source>
</evidence>
<feature type="region of interest" description="Disordered" evidence="8">
    <location>
        <begin position="727"/>
        <end position="747"/>
    </location>
</feature>
<dbReference type="PROSITE" id="PS50011">
    <property type="entry name" value="PROTEIN_KINASE_DOM"/>
    <property type="match status" value="1"/>
</dbReference>
<feature type="compositionally biased region" description="Low complexity" evidence="8">
    <location>
        <begin position="249"/>
        <end position="263"/>
    </location>
</feature>
<keyword evidence="4" id="KW-0995">Kinetochore</keyword>
<evidence type="ECO:0000256" key="2">
    <source>
        <dbReference type="ARBA" id="ARBA00022454"/>
    </source>
</evidence>
<protein>
    <recommendedName>
        <fullName evidence="12">Protein kinase domain-containing protein</fullName>
    </recommendedName>
</protein>
<dbReference type="InterPro" id="IPR017441">
    <property type="entry name" value="Protein_kinase_ATP_BS"/>
</dbReference>
<dbReference type="EnsemblMetazoa" id="ACOM028222-RA">
    <property type="protein sequence ID" value="ACOM028222-PA.1"/>
    <property type="gene ID" value="ACOM028222"/>
</dbReference>
<accession>A0A8W7PA27</accession>
<evidence type="ECO:0000256" key="7">
    <source>
        <dbReference type="PROSITE-ProRule" id="PRU10141"/>
    </source>
</evidence>
<organism evidence="11">
    <name type="scientific">Anopheles coluzzii</name>
    <name type="common">African malaria mosquito</name>
    <dbReference type="NCBI Taxonomy" id="1518534"/>
    <lineage>
        <taxon>Eukaryota</taxon>
        <taxon>Metazoa</taxon>
        <taxon>Ecdysozoa</taxon>
        <taxon>Arthropoda</taxon>
        <taxon>Hexapoda</taxon>
        <taxon>Insecta</taxon>
        <taxon>Pterygota</taxon>
        <taxon>Neoptera</taxon>
        <taxon>Endopterygota</taxon>
        <taxon>Diptera</taxon>
        <taxon>Nematocera</taxon>
        <taxon>Culicoidea</taxon>
        <taxon>Culicidae</taxon>
        <taxon>Anophelinae</taxon>
        <taxon>Anopheles</taxon>
    </lineage>
</organism>
<feature type="compositionally biased region" description="Polar residues" evidence="8">
    <location>
        <begin position="335"/>
        <end position="356"/>
    </location>
</feature>
<dbReference type="PROSITE" id="PS51489">
    <property type="entry name" value="BUB1_N"/>
    <property type="match status" value="1"/>
</dbReference>
<sequence>MNSHRPLPHGHGSPVHHAAPMVEGSGGGGGGVGMVANPRFEADKQAWEDAIRGYNGTDPLDLWFNYITWYEQNRSFDRLNNLRSIVEKCLLLYQDAEGYKQDTRMVKIWMKYIDMQQSPASYYQMMYKKNIGTQCASFYIGWAERDYKQAVSIFNLGLQMKAQPIEELHEAQRNYRLYSETLAKKRSASAMVEQRLPAPPSQSPPHKRLKQEPSYHPGQAAHPSHPHGVNGSVITEAPNGTAYANHAPQQQQQQQHGYYHQQQSRPVPAGSYYMPEKPPNGTYYASNGQQEPYQQANSFTAGEVNVTPVPADTASHPPQQPVQPQASSEEHYRSSPANAACQQGQELATAPPTTAEQRTEAPDYRSPDESIIECNLNNSAYVISSSLSYVYDDPDLVQQYTLGPEEVVRPAGEAVEEPAAVAPQPEPPHAPPVASDAIRLPPNFVREAKNNHETWDVPLCLEEPYDPNRRCCYPKHLQMRQGSIQHTSNFYHQQQQQPHSPYHAAPANHMDDANLLLALSSRPDEDSCLSVQSQTDASSVGSKKKKKSKRSKSSSKEKRRKHHRYDPDDAYQAEEDEEDEEEEQEQGQGHRVQRAPDDAYSEATVGDYAADEDEDDDDDDDGVQDEYYEVEEEDEPENGVEEEEEEEYYGEEETSMETTRRRTNGSSRRSEGKRIIRPDEDDSSYQSNSEFNTSFSNISFAGDNSNGPFHYGGGGSNCSTPVRRTQTSVGGGGGGAGGGVGTGGGAFSKTSTPVASFRFLRKQGTNLSNIGQNEDSMNSTVVESSFFQAGEHDEEARRRRLEKALATIETQLGRPFVDPFNGELCRAFLAKVDFPSRNRDAAADNYHLSSANLPKLLKGQTANLGGTAYSIEKEVGRGSYGSVFRAVNSQSGAVVAIKYQKPANTWELYICTEVKKRLTNLKMLPGFMDISAAVIAPNASVLVSEFSQYGSLLDINNKIRTAATRKVMHESLVMHFSCQILSIVEYLHACNIIHADIKPDNFLLMKIPSRDLEEPTLRLIDFGCAIDMNFFEPKRQFKKKLLNIKDIDHMPSLPDLRRLINEEAYKMDSELATHIRSLSNLLKSR</sequence>
<dbReference type="GO" id="GO:0007094">
    <property type="term" value="P:mitotic spindle assembly checkpoint signaling"/>
    <property type="evidence" value="ECO:0007669"/>
    <property type="project" value="InterPro"/>
</dbReference>
<dbReference type="Proteomes" id="UP000075882">
    <property type="component" value="Unassembled WGS sequence"/>
</dbReference>
<comment type="subcellular location">
    <subcellularLocation>
        <location evidence="1">Chromosome</location>
        <location evidence="1">Centromere</location>
        <location evidence="1">Kinetochore</location>
    </subcellularLocation>
</comment>
<dbReference type="SUPFAM" id="SSF56112">
    <property type="entry name" value="Protein kinase-like (PK-like)"/>
    <property type="match status" value="1"/>
</dbReference>
<name>A0A8W7PA27_ANOCL</name>
<dbReference type="AlphaFoldDB" id="A0A8W7PA27"/>
<dbReference type="InterPro" id="IPR000719">
    <property type="entry name" value="Prot_kinase_dom"/>
</dbReference>
<dbReference type="GO" id="GO:0051754">
    <property type="term" value="P:meiotic sister chromatid cohesion, centromeric"/>
    <property type="evidence" value="ECO:0007669"/>
    <property type="project" value="TreeGrafter"/>
</dbReference>
<feature type="domain" description="BUB1 N-terminal" evidence="10">
    <location>
        <begin position="47"/>
        <end position="201"/>
    </location>
</feature>
<evidence type="ECO:0000256" key="1">
    <source>
        <dbReference type="ARBA" id="ARBA00004629"/>
    </source>
</evidence>
<feature type="compositionally biased region" description="Acidic residues" evidence="8">
    <location>
        <begin position="568"/>
        <end position="585"/>
    </location>
</feature>
<dbReference type="GO" id="GO:0005524">
    <property type="term" value="F:ATP binding"/>
    <property type="evidence" value="ECO:0007669"/>
    <property type="project" value="UniProtKB-UniRule"/>
</dbReference>
<dbReference type="SMART" id="SM00220">
    <property type="entry name" value="S_TKc"/>
    <property type="match status" value="1"/>
</dbReference>
<evidence type="ECO:0000256" key="4">
    <source>
        <dbReference type="ARBA" id="ARBA00022838"/>
    </source>
</evidence>
<dbReference type="Gene3D" id="1.10.510.10">
    <property type="entry name" value="Transferase(Phosphotransferase) domain 1"/>
    <property type="match status" value="1"/>
</dbReference>
<keyword evidence="6" id="KW-0137">Centromere</keyword>
<dbReference type="GO" id="GO:0004672">
    <property type="term" value="F:protein kinase activity"/>
    <property type="evidence" value="ECO:0007669"/>
    <property type="project" value="InterPro"/>
</dbReference>
<dbReference type="SMART" id="SM00777">
    <property type="entry name" value="Mad3_BUB1_I"/>
    <property type="match status" value="1"/>
</dbReference>
<feature type="compositionally biased region" description="Polar residues" evidence="8">
    <location>
        <begin position="529"/>
        <end position="541"/>
    </location>
</feature>
<dbReference type="GO" id="GO:0005634">
    <property type="term" value="C:nucleus"/>
    <property type="evidence" value="ECO:0007669"/>
    <property type="project" value="TreeGrafter"/>
</dbReference>
<keyword evidence="3 7" id="KW-0547">Nucleotide-binding</keyword>